<dbReference type="PANTHER" id="PTHR43155">
    <property type="entry name" value="CYCLIC DI-GMP PHOSPHODIESTERASE PA4108-RELATED"/>
    <property type="match status" value="1"/>
</dbReference>
<dbReference type="Gene3D" id="1.10.3210.10">
    <property type="entry name" value="Hypothetical protein af1432"/>
    <property type="match status" value="1"/>
</dbReference>
<dbReference type="InterPro" id="IPR001610">
    <property type="entry name" value="PAC"/>
</dbReference>
<dbReference type="Gene3D" id="3.30.450.20">
    <property type="entry name" value="PAS domain"/>
    <property type="match status" value="2"/>
</dbReference>
<evidence type="ECO:0000256" key="5">
    <source>
        <dbReference type="ARBA" id="ARBA00023136"/>
    </source>
</evidence>
<evidence type="ECO:0000259" key="8">
    <source>
        <dbReference type="PROSITE" id="PS50113"/>
    </source>
</evidence>
<evidence type="ECO:0000259" key="9">
    <source>
        <dbReference type="PROSITE" id="PS51831"/>
    </source>
</evidence>
<name>A0A840V1W6_9BACT</name>
<dbReference type="InterPro" id="IPR037522">
    <property type="entry name" value="HD_GYP_dom"/>
</dbReference>
<feature type="domain" description="HD-GYP" evidence="10">
    <location>
        <begin position="378"/>
        <end position="573"/>
    </location>
</feature>
<dbReference type="Pfam" id="PF13487">
    <property type="entry name" value="HD_5"/>
    <property type="match status" value="1"/>
</dbReference>
<dbReference type="Pfam" id="PF00989">
    <property type="entry name" value="PAS"/>
    <property type="match status" value="1"/>
</dbReference>
<evidence type="ECO:0000259" key="7">
    <source>
        <dbReference type="PROSITE" id="PS50112"/>
    </source>
</evidence>
<evidence type="ECO:0000313" key="11">
    <source>
        <dbReference type="EMBL" id="MBB5347161.1"/>
    </source>
</evidence>
<dbReference type="GO" id="GO:0006355">
    <property type="term" value="P:regulation of DNA-templated transcription"/>
    <property type="evidence" value="ECO:0007669"/>
    <property type="project" value="InterPro"/>
</dbReference>
<dbReference type="PROSITE" id="PS50112">
    <property type="entry name" value="PAS"/>
    <property type="match status" value="1"/>
</dbReference>
<proteinExistence type="predicted"/>
<dbReference type="PANTHER" id="PTHR43155:SF2">
    <property type="entry name" value="CYCLIC DI-GMP PHOSPHODIESTERASE PA4108"/>
    <property type="match status" value="1"/>
</dbReference>
<comment type="subcellular location">
    <subcellularLocation>
        <location evidence="1">Cell membrane</location>
        <topology evidence="1">Multi-pass membrane protein</topology>
    </subcellularLocation>
</comment>
<protein>
    <submittedName>
        <fullName evidence="11">PAS domain S-box-containing protein/putative nucleotidyltransferase with HDIG domain</fullName>
    </submittedName>
</protein>
<dbReference type="EMBL" id="JACHEO010000003">
    <property type="protein sequence ID" value="MBB5347161.1"/>
    <property type="molecule type" value="Genomic_DNA"/>
</dbReference>
<dbReference type="InterPro" id="IPR035965">
    <property type="entry name" value="PAS-like_dom_sf"/>
</dbReference>
<dbReference type="AlphaFoldDB" id="A0A840V1W6"/>
<keyword evidence="3 6" id="KW-0812">Transmembrane</keyword>
<dbReference type="Pfam" id="PF17200">
    <property type="entry name" value="sCache_2"/>
    <property type="match status" value="1"/>
</dbReference>
<accession>A0A840V1W6</accession>
<dbReference type="NCBIfam" id="TIGR00277">
    <property type="entry name" value="HDIG"/>
    <property type="match status" value="1"/>
</dbReference>
<evidence type="ECO:0000256" key="3">
    <source>
        <dbReference type="ARBA" id="ARBA00022692"/>
    </source>
</evidence>
<dbReference type="RefSeq" id="WP_183348682.1">
    <property type="nucleotide sequence ID" value="NZ_JACHEO010000003.1"/>
</dbReference>
<keyword evidence="4 6" id="KW-1133">Transmembrane helix</keyword>
<dbReference type="SUPFAM" id="SSF109604">
    <property type="entry name" value="HD-domain/PDEase-like"/>
    <property type="match status" value="1"/>
</dbReference>
<feature type="domain" description="HD" evidence="9">
    <location>
        <begin position="400"/>
        <end position="522"/>
    </location>
</feature>
<organism evidence="11 12">
    <name type="scientific">Desulfoprunum benzoelyticum</name>
    <dbReference type="NCBI Taxonomy" id="1506996"/>
    <lineage>
        <taxon>Bacteria</taxon>
        <taxon>Pseudomonadati</taxon>
        <taxon>Thermodesulfobacteriota</taxon>
        <taxon>Desulfobulbia</taxon>
        <taxon>Desulfobulbales</taxon>
        <taxon>Desulfobulbaceae</taxon>
        <taxon>Desulfoprunum</taxon>
    </lineage>
</organism>
<dbReference type="SMART" id="SM00091">
    <property type="entry name" value="PAS"/>
    <property type="match status" value="1"/>
</dbReference>
<dbReference type="PROSITE" id="PS51831">
    <property type="entry name" value="HD"/>
    <property type="match status" value="1"/>
</dbReference>
<dbReference type="CDD" id="cd00130">
    <property type="entry name" value="PAS"/>
    <property type="match status" value="1"/>
</dbReference>
<dbReference type="GO" id="GO:0016740">
    <property type="term" value="F:transferase activity"/>
    <property type="evidence" value="ECO:0007669"/>
    <property type="project" value="UniProtKB-KW"/>
</dbReference>
<evidence type="ECO:0000256" key="2">
    <source>
        <dbReference type="ARBA" id="ARBA00022475"/>
    </source>
</evidence>
<dbReference type="SMART" id="SM01049">
    <property type="entry name" value="Cache_2"/>
    <property type="match status" value="1"/>
</dbReference>
<dbReference type="Proteomes" id="UP000539642">
    <property type="component" value="Unassembled WGS sequence"/>
</dbReference>
<dbReference type="InterPro" id="IPR013767">
    <property type="entry name" value="PAS_fold"/>
</dbReference>
<evidence type="ECO:0000313" key="12">
    <source>
        <dbReference type="Proteomes" id="UP000539642"/>
    </source>
</evidence>
<dbReference type="InterPro" id="IPR000014">
    <property type="entry name" value="PAS"/>
</dbReference>
<dbReference type="PROSITE" id="PS50113">
    <property type="entry name" value="PAC"/>
    <property type="match status" value="1"/>
</dbReference>
<dbReference type="InterPro" id="IPR006674">
    <property type="entry name" value="HD_domain"/>
</dbReference>
<feature type="domain" description="PAS" evidence="7">
    <location>
        <begin position="247"/>
        <end position="317"/>
    </location>
</feature>
<reference evidence="11 12" key="1">
    <citation type="submission" date="2020-08" db="EMBL/GenBank/DDBJ databases">
        <title>Genomic Encyclopedia of Type Strains, Phase IV (KMG-IV): sequencing the most valuable type-strain genomes for metagenomic binning, comparative biology and taxonomic classification.</title>
        <authorList>
            <person name="Goeker M."/>
        </authorList>
    </citation>
    <scope>NUCLEOTIDE SEQUENCE [LARGE SCALE GENOMIC DNA]</scope>
    <source>
        <strain evidence="11 12">DSM 28570</strain>
    </source>
</reference>
<keyword evidence="5 6" id="KW-0472">Membrane</keyword>
<dbReference type="InterPro" id="IPR033480">
    <property type="entry name" value="sCache_2"/>
</dbReference>
<dbReference type="InterPro" id="IPR000700">
    <property type="entry name" value="PAS-assoc_C"/>
</dbReference>
<keyword evidence="12" id="KW-1185">Reference proteome</keyword>
<dbReference type="GO" id="GO:0005886">
    <property type="term" value="C:plasma membrane"/>
    <property type="evidence" value="ECO:0007669"/>
    <property type="project" value="UniProtKB-SubCell"/>
</dbReference>
<dbReference type="PROSITE" id="PS51832">
    <property type="entry name" value="HD_GYP"/>
    <property type="match status" value="1"/>
</dbReference>
<dbReference type="InterPro" id="IPR006675">
    <property type="entry name" value="HDIG_dom"/>
</dbReference>
<dbReference type="NCBIfam" id="TIGR00229">
    <property type="entry name" value="sensory_box"/>
    <property type="match status" value="1"/>
</dbReference>
<keyword evidence="2" id="KW-1003">Cell membrane</keyword>
<evidence type="ECO:0000256" key="1">
    <source>
        <dbReference type="ARBA" id="ARBA00004651"/>
    </source>
</evidence>
<dbReference type="CDD" id="cd00077">
    <property type="entry name" value="HDc"/>
    <property type="match status" value="1"/>
</dbReference>
<dbReference type="SUPFAM" id="SSF55785">
    <property type="entry name" value="PYP-like sensor domain (PAS domain)"/>
    <property type="match status" value="1"/>
</dbReference>
<dbReference type="InterPro" id="IPR003607">
    <property type="entry name" value="HD/PDEase_dom"/>
</dbReference>
<evidence type="ECO:0000259" key="10">
    <source>
        <dbReference type="PROSITE" id="PS51832"/>
    </source>
</evidence>
<dbReference type="SMART" id="SM00471">
    <property type="entry name" value="HDc"/>
    <property type="match status" value="1"/>
</dbReference>
<comment type="caution">
    <text evidence="11">The sequence shown here is derived from an EMBL/GenBank/DDBJ whole genome shotgun (WGS) entry which is preliminary data.</text>
</comment>
<keyword evidence="11" id="KW-0808">Transferase</keyword>
<feature type="transmembrane region" description="Helical" evidence="6">
    <location>
        <begin position="17"/>
        <end position="37"/>
    </location>
</feature>
<feature type="transmembrane region" description="Helical" evidence="6">
    <location>
        <begin position="201"/>
        <end position="220"/>
    </location>
</feature>
<sequence length="580" mass="65415">MPEKQLQRISSTISFRIALPTFLTILLFVITIFSIALPQLEQSLLNRKQEMIMELTETAWSLLEDYHARELRGELSPDEAKRRAILRIGKLRYGPGKKDYFWINDMTPVMIMHPYRPDIEGKDVATFEDPNLKNILTKIVEVVRQQEAGFVDYEWQWKDETQRIAPKISYVKGYEPWGWVIGTGMYSDDVKAEIAAIRNHLAAVSAGILVIISLLALYSIRQSVLADRERQRIFAERGRLMKSLEMSTERFRNLIETTSDWIWEIDRDGRCTYSSPRVENLLGFEPEEILHAPLTAFAAPGQAAAINAAFTKLLAAGKPFNGFEITSLGKDGRVVVLECNAVPIFDERGQLAGYRGVARDITERKTAMEILRKSRDDLHASLEETVASLASAAEKRDPYTAGHQQRVERLACAIAREIGYPEDKIEGLHIAALLHDIGKITLPSEYLAKPTRLSTEEKALFKLHPEVGYDILKRIHFPWPVAEMVLQHHEHLDGTGYPRGLKDDEILLEANILAVADVVEAMSSHRPYRPSLGIDIALDEIRAGRGIRYHAASVDACIDLILEKGFDLSYTRDEDGGGVG</sequence>
<evidence type="ECO:0000256" key="4">
    <source>
        <dbReference type="ARBA" id="ARBA00022989"/>
    </source>
</evidence>
<feature type="domain" description="PAC" evidence="8">
    <location>
        <begin position="321"/>
        <end position="373"/>
    </location>
</feature>
<evidence type="ECO:0000256" key="6">
    <source>
        <dbReference type="SAM" id="Phobius"/>
    </source>
</evidence>
<gene>
    <name evidence="11" type="ORF">HNQ81_000874</name>
</gene>
<dbReference type="SMART" id="SM00086">
    <property type="entry name" value="PAC"/>
    <property type="match status" value="1"/>
</dbReference>